<protein>
    <submittedName>
        <fullName evidence="1">Uncharacterized protein</fullName>
    </submittedName>
</protein>
<sequence length="199" mass="22415">MYSSSRGREGSWRSKLEGGERFFLEFVLATWLSLVKKATARDSQKGLEKLGKRSSIKKTKDHWSSLSIQGAYSDSVSGSEGGLKQIGKHRGKALRLREPPLYILEHWKDSNLSCMWAGHGQSLVRHRELGPKDFNSQGTLGSWFRYDVHSLIMFTCMRPYTPVIMIQLHINNDGVSLIPLNKTLLVLGDLQVSMQNGHG</sequence>
<comment type="caution">
    <text evidence="1">The sequence shown here is derived from an EMBL/GenBank/DDBJ whole genome shotgun (WGS) entry which is preliminary data.</text>
</comment>
<keyword evidence="2" id="KW-1185">Reference proteome</keyword>
<proteinExistence type="predicted"/>
<dbReference type="AlphaFoldDB" id="A0AAN9L617"/>
<organism evidence="1 2">
    <name type="scientific">Canavalia gladiata</name>
    <name type="common">Sword bean</name>
    <name type="synonym">Dolichos gladiatus</name>
    <dbReference type="NCBI Taxonomy" id="3824"/>
    <lineage>
        <taxon>Eukaryota</taxon>
        <taxon>Viridiplantae</taxon>
        <taxon>Streptophyta</taxon>
        <taxon>Embryophyta</taxon>
        <taxon>Tracheophyta</taxon>
        <taxon>Spermatophyta</taxon>
        <taxon>Magnoliopsida</taxon>
        <taxon>eudicotyledons</taxon>
        <taxon>Gunneridae</taxon>
        <taxon>Pentapetalae</taxon>
        <taxon>rosids</taxon>
        <taxon>fabids</taxon>
        <taxon>Fabales</taxon>
        <taxon>Fabaceae</taxon>
        <taxon>Papilionoideae</taxon>
        <taxon>50 kb inversion clade</taxon>
        <taxon>NPAAA clade</taxon>
        <taxon>indigoferoid/millettioid clade</taxon>
        <taxon>Phaseoleae</taxon>
        <taxon>Canavalia</taxon>
    </lineage>
</organism>
<evidence type="ECO:0000313" key="1">
    <source>
        <dbReference type="EMBL" id="KAK7328438.1"/>
    </source>
</evidence>
<dbReference type="EMBL" id="JAYMYQ010000005">
    <property type="protein sequence ID" value="KAK7328438.1"/>
    <property type="molecule type" value="Genomic_DNA"/>
</dbReference>
<accession>A0AAN9L617</accession>
<name>A0AAN9L617_CANGL</name>
<gene>
    <name evidence="1" type="ORF">VNO77_22544</name>
</gene>
<dbReference type="Proteomes" id="UP001367508">
    <property type="component" value="Unassembled WGS sequence"/>
</dbReference>
<reference evidence="1 2" key="1">
    <citation type="submission" date="2024-01" db="EMBL/GenBank/DDBJ databases">
        <title>The genomes of 5 underutilized Papilionoideae crops provide insights into root nodulation and disease resistanc.</title>
        <authorList>
            <person name="Jiang F."/>
        </authorList>
    </citation>
    <scope>NUCLEOTIDE SEQUENCE [LARGE SCALE GENOMIC DNA]</scope>
    <source>
        <strain evidence="1">LVBAO_FW01</strain>
        <tissue evidence="1">Leaves</tissue>
    </source>
</reference>
<evidence type="ECO:0000313" key="2">
    <source>
        <dbReference type="Proteomes" id="UP001367508"/>
    </source>
</evidence>